<keyword evidence="1" id="KW-0812">Transmembrane</keyword>
<sequence length="59" mass="6325">QLRVPTLPIHLLSSSTRSPISLTLASILILASLNTFFGLINSWCSALQLVLAFTQTAAN</sequence>
<dbReference type="EMBL" id="CABIJS010000088">
    <property type="protein sequence ID" value="VUZ42298.1"/>
    <property type="molecule type" value="Genomic_DNA"/>
</dbReference>
<keyword evidence="1" id="KW-0472">Membrane</keyword>
<gene>
    <name evidence="2" type="ORF">WMSIL1_LOCUS2919</name>
</gene>
<evidence type="ECO:0000256" key="1">
    <source>
        <dbReference type="SAM" id="Phobius"/>
    </source>
</evidence>
<keyword evidence="3" id="KW-1185">Reference proteome</keyword>
<keyword evidence="1" id="KW-1133">Transmembrane helix</keyword>
<evidence type="ECO:0000313" key="2">
    <source>
        <dbReference type="EMBL" id="VUZ42298.1"/>
    </source>
</evidence>
<proteinExistence type="predicted"/>
<dbReference type="Proteomes" id="UP000321570">
    <property type="component" value="Unassembled WGS sequence"/>
</dbReference>
<name>A0A564Y693_HYMDI</name>
<feature type="transmembrane region" description="Helical" evidence="1">
    <location>
        <begin position="20"/>
        <end position="40"/>
    </location>
</feature>
<accession>A0A564Y693</accession>
<protein>
    <submittedName>
        <fullName evidence="2">Uncharacterized protein</fullName>
    </submittedName>
</protein>
<evidence type="ECO:0000313" key="3">
    <source>
        <dbReference type="Proteomes" id="UP000321570"/>
    </source>
</evidence>
<feature type="non-terminal residue" evidence="2">
    <location>
        <position position="1"/>
    </location>
</feature>
<reference evidence="2 3" key="1">
    <citation type="submission" date="2019-07" db="EMBL/GenBank/DDBJ databases">
        <authorList>
            <person name="Jastrzebski P J."/>
            <person name="Paukszto L."/>
            <person name="Jastrzebski P J."/>
        </authorList>
    </citation>
    <scope>NUCLEOTIDE SEQUENCE [LARGE SCALE GENOMIC DNA]</scope>
    <source>
        <strain evidence="2 3">WMS-il1</strain>
    </source>
</reference>
<organism evidence="2 3">
    <name type="scientific">Hymenolepis diminuta</name>
    <name type="common">Rat tapeworm</name>
    <dbReference type="NCBI Taxonomy" id="6216"/>
    <lineage>
        <taxon>Eukaryota</taxon>
        <taxon>Metazoa</taxon>
        <taxon>Spiralia</taxon>
        <taxon>Lophotrochozoa</taxon>
        <taxon>Platyhelminthes</taxon>
        <taxon>Cestoda</taxon>
        <taxon>Eucestoda</taxon>
        <taxon>Cyclophyllidea</taxon>
        <taxon>Hymenolepididae</taxon>
        <taxon>Hymenolepis</taxon>
    </lineage>
</organism>
<dbReference type="AlphaFoldDB" id="A0A564Y693"/>